<evidence type="ECO:0000313" key="2">
    <source>
        <dbReference type="EMBL" id="AVN58399.1"/>
    </source>
</evidence>
<dbReference type="InterPro" id="IPR010982">
    <property type="entry name" value="Lambda_DNA-bd_dom_sf"/>
</dbReference>
<organism evidence="2">
    <name type="scientific">Mycolicibacterium sp. CBMA 213</name>
    <dbReference type="NCBI Taxonomy" id="1968788"/>
    <lineage>
        <taxon>Bacteria</taxon>
        <taxon>Bacillati</taxon>
        <taxon>Actinomycetota</taxon>
        <taxon>Actinomycetes</taxon>
        <taxon>Mycobacteriales</taxon>
        <taxon>Mycobacteriaceae</taxon>
        <taxon>Mycolicibacterium</taxon>
    </lineage>
</organism>
<accession>A0A343VR75</accession>
<protein>
    <recommendedName>
        <fullName evidence="1">HTH cro/C1-type domain-containing protein</fullName>
    </recommendedName>
</protein>
<dbReference type="RefSeq" id="WP_155921859.1">
    <property type="nucleotide sequence ID" value="NZ_MF600313.1"/>
</dbReference>
<gene>
    <name evidence="2" type="ORF">B5P44_p00104</name>
</gene>
<keyword evidence="2" id="KW-0614">Plasmid</keyword>
<dbReference type="SUPFAM" id="SSF47413">
    <property type="entry name" value="lambda repressor-like DNA-binding domains"/>
    <property type="match status" value="1"/>
</dbReference>
<name>A0A343VR75_9MYCO</name>
<dbReference type="GO" id="GO:0003677">
    <property type="term" value="F:DNA binding"/>
    <property type="evidence" value="ECO:0007669"/>
    <property type="project" value="InterPro"/>
</dbReference>
<proteinExistence type="predicted"/>
<geneLocation type="plasmid" evidence="2">
    <name>pCBMA213_1</name>
</geneLocation>
<evidence type="ECO:0000259" key="1">
    <source>
        <dbReference type="PROSITE" id="PS50943"/>
    </source>
</evidence>
<reference evidence="2" key="1">
    <citation type="journal article" date="2018" name="Front. Microbiol.">
        <title>Beyond the Limits: tRNA Array Units in Mycobacterium Genomes.</title>
        <authorList>
            <person name="Morgado S.M."/>
            <person name="Vicente A.C."/>
        </authorList>
    </citation>
    <scope>NUCLEOTIDE SEQUENCE</scope>
    <source>
        <strain evidence="2">CBMA 213</strain>
        <plasmid evidence="2">pCBMA213_1</plasmid>
    </source>
</reference>
<dbReference type="EMBL" id="MF600313">
    <property type="protein sequence ID" value="AVN58399.1"/>
    <property type="molecule type" value="Genomic_DNA"/>
</dbReference>
<dbReference type="Gene3D" id="1.10.260.40">
    <property type="entry name" value="lambda repressor-like DNA-binding domains"/>
    <property type="match status" value="1"/>
</dbReference>
<dbReference type="AlphaFoldDB" id="A0A343VR75"/>
<dbReference type="PROSITE" id="PS50943">
    <property type="entry name" value="HTH_CROC1"/>
    <property type="match status" value="1"/>
</dbReference>
<sequence length="107" mass="11538">MPDFEIVHTPKSATADLRHPAAAHLAATLHQLVAAAPPVSMPDGRTRRMTPRMVHELLAQRLPGQAVSQSQVYRYFAGTATPNTIVIWALAGIFTVSPRVFVPATTA</sequence>
<dbReference type="InterPro" id="IPR001387">
    <property type="entry name" value="Cro/C1-type_HTH"/>
</dbReference>
<feature type="domain" description="HTH cro/C1-type" evidence="1">
    <location>
        <begin position="67"/>
        <end position="101"/>
    </location>
</feature>